<gene>
    <name evidence="1" type="ORF">AQS8620_02338</name>
</gene>
<dbReference type="OrthoDB" id="6713140at2"/>
<dbReference type="RefSeq" id="WP_085837054.1">
    <property type="nucleotide sequence ID" value="NZ_FWFS01000008.1"/>
</dbReference>
<evidence type="ECO:0000313" key="2">
    <source>
        <dbReference type="Proteomes" id="UP000193862"/>
    </source>
</evidence>
<evidence type="ECO:0000313" key="1">
    <source>
        <dbReference type="EMBL" id="SLN53352.1"/>
    </source>
</evidence>
<dbReference type="GO" id="GO:0015774">
    <property type="term" value="P:polysaccharide transport"/>
    <property type="evidence" value="ECO:0007669"/>
    <property type="project" value="InterPro"/>
</dbReference>
<dbReference type="AlphaFoldDB" id="A0A1Y5T1J1"/>
<sequence>MDVLKSPLSARNLTPGYKSCVLHAQDSWEEAIAQGRHDFFNKLEHKLQSEGIKTYLVADGSRTAKGLLPDRHLHIMVRDEPLFAPSVLHAMPSYIWGFWYFDEVGVRWNSSLRFAQFCAHDVDAQAAEYFFNGVSGWMLRENVSKISQGARNDAPLTPATAVIFLQDIEGYQQRSWYLTTEEMITTTAQAAGAGMVYVKFHPQQTKASRKRLTELCARHPNLRLSDASLHDLIEASQMVVTQNSAAGFEALMQRKTVITCAKTDFWHATLTPRSTEDLKAAIEFGPEAMADFPFEKYFYWFLDRMCLEPSKDNFEDRLWARIREKLMVI</sequence>
<dbReference type="EMBL" id="FWFS01000008">
    <property type="protein sequence ID" value="SLN53352.1"/>
    <property type="molecule type" value="Genomic_DNA"/>
</dbReference>
<dbReference type="Proteomes" id="UP000193862">
    <property type="component" value="Unassembled WGS sequence"/>
</dbReference>
<accession>A0A1Y5T1J1</accession>
<organism evidence="1 2">
    <name type="scientific">Aquimixticola soesokkakensis</name>
    <dbReference type="NCBI Taxonomy" id="1519096"/>
    <lineage>
        <taxon>Bacteria</taxon>
        <taxon>Pseudomonadati</taxon>
        <taxon>Pseudomonadota</taxon>
        <taxon>Alphaproteobacteria</taxon>
        <taxon>Rhodobacterales</taxon>
        <taxon>Paracoccaceae</taxon>
        <taxon>Aquimixticola</taxon>
    </lineage>
</organism>
<dbReference type="GO" id="GO:0000271">
    <property type="term" value="P:polysaccharide biosynthetic process"/>
    <property type="evidence" value="ECO:0007669"/>
    <property type="project" value="InterPro"/>
</dbReference>
<reference evidence="1 2" key="1">
    <citation type="submission" date="2017-03" db="EMBL/GenBank/DDBJ databases">
        <authorList>
            <person name="Afonso C.L."/>
            <person name="Miller P.J."/>
            <person name="Scott M.A."/>
            <person name="Spackman E."/>
            <person name="Goraichik I."/>
            <person name="Dimitrov K.M."/>
            <person name="Suarez D.L."/>
            <person name="Swayne D.E."/>
        </authorList>
    </citation>
    <scope>NUCLEOTIDE SEQUENCE [LARGE SCALE GENOMIC DNA]</scope>
    <source>
        <strain evidence="1 2">CECT 8620</strain>
    </source>
</reference>
<dbReference type="Pfam" id="PF05159">
    <property type="entry name" value="Capsule_synth"/>
    <property type="match status" value="1"/>
</dbReference>
<proteinExistence type="predicted"/>
<protein>
    <submittedName>
        <fullName evidence="1">Capsule polysaccharide biosynthesis protein</fullName>
    </submittedName>
</protein>
<dbReference type="InterPro" id="IPR007833">
    <property type="entry name" value="Capsule_polysaccharide_synth"/>
</dbReference>
<name>A0A1Y5T1J1_9RHOB</name>
<keyword evidence="2" id="KW-1185">Reference proteome</keyword>